<keyword evidence="2" id="KW-1185">Reference proteome</keyword>
<evidence type="ECO:0000313" key="1">
    <source>
        <dbReference type="EMBL" id="BDC98111.1"/>
    </source>
</evidence>
<proteinExistence type="predicted"/>
<dbReference type="EMBL" id="AP025292">
    <property type="protein sequence ID" value="BDC98111.1"/>
    <property type="molecule type" value="Genomic_DNA"/>
</dbReference>
<reference evidence="1 2" key="1">
    <citation type="submission" date="2021-12" db="EMBL/GenBank/DDBJ databases">
        <title>Genome sequencing of bacteria with rrn-lacking chromosome and rrn-plasmid.</title>
        <authorList>
            <person name="Anda M."/>
            <person name="Iwasaki W."/>
        </authorList>
    </citation>
    <scope>NUCLEOTIDE SEQUENCE [LARGE SCALE GENOMIC DNA]</scope>
    <source>
        <strain evidence="1 2">NBRC 101262</strain>
    </source>
</reference>
<gene>
    <name evidence="1" type="ORF">PEPS_03920</name>
</gene>
<accession>A0ABM7VB34</accession>
<protein>
    <submittedName>
        <fullName evidence="1">Uncharacterized protein</fullName>
    </submittedName>
</protein>
<dbReference type="RefSeq" id="WP_338397497.1">
    <property type="nucleotide sequence ID" value="NZ_AP025292.1"/>
</dbReference>
<organism evidence="1 2">
    <name type="scientific">Persicobacter psychrovividus</name>
    <dbReference type="NCBI Taxonomy" id="387638"/>
    <lineage>
        <taxon>Bacteria</taxon>
        <taxon>Pseudomonadati</taxon>
        <taxon>Bacteroidota</taxon>
        <taxon>Cytophagia</taxon>
        <taxon>Cytophagales</taxon>
        <taxon>Persicobacteraceae</taxon>
        <taxon>Persicobacter</taxon>
    </lineage>
</organism>
<sequence length="216" mass="25800">MPSNHQPIEREEHLLSKNLKLNYCRLCQYRKQNLQTGVYCGKDSLPKIEGDTCSSFEPEVDRVYQAYDLHKRANRFDFGYFYKTWYSWCVFLLLFFKQPIADTIKKYSFTEEYRYTIAHTRIEEQGGLDYKFLWFGGINKTVLFSYQLNGQYYLLTDEFRSEKEIGFPKKVLIKYDQLNPNDFRVERSVDVSNVDTENLPVNGFDKDALGQFLYQY</sequence>
<dbReference type="Proteomes" id="UP001354989">
    <property type="component" value="Chromosome"/>
</dbReference>
<evidence type="ECO:0000313" key="2">
    <source>
        <dbReference type="Proteomes" id="UP001354989"/>
    </source>
</evidence>
<name>A0ABM7VB34_9BACT</name>